<dbReference type="AlphaFoldDB" id="G0MHI9"/>
<evidence type="ECO:0000313" key="2">
    <source>
        <dbReference type="EMBL" id="EGT57932.1"/>
    </source>
</evidence>
<dbReference type="PANTHER" id="PTHR13593:SF113">
    <property type="entry name" value="SI:DKEY-266F7.9"/>
    <property type="match status" value="1"/>
</dbReference>
<dbReference type="InterPro" id="IPR017946">
    <property type="entry name" value="PLC-like_Pdiesterase_TIM-brl"/>
</dbReference>
<dbReference type="SUPFAM" id="SSF51695">
    <property type="entry name" value="PLC-like phosphodiesterases"/>
    <property type="match status" value="1"/>
</dbReference>
<protein>
    <recommendedName>
        <fullName evidence="4">Phosphatidylinositol-specific phospholipase C X domain-containing protein</fullName>
    </recommendedName>
</protein>
<dbReference type="PANTHER" id="PTHR13593">
    <property type="match status" value="1"/>
</dbReference>
<feature type="region of interest" description="Disordered" evidence="1">
    <location>
        <begin position="433"/>
        <end position="455"/>
    </location>
</feature>
<evidence type="ECO:0000313" key="3">
    <source>
        <dbReference type="Proteomes" id="UP000008068"/>
    </source>
</evidence>
<feature type="compositionally biased region" description="Polar residues" evidence="1">
    <location>
        <begin position="433"/>
        <end position="442"/>
    </location>
</feature>
<dbReference type="OMA" id="CFIVHGL"/>
<dbReference type="HOGENOM" id="CLU_470297_0_0_1"/>
<reference evidence="3" key="1">
    <citation type="submission" date="2011-07" db="EMBL/GenBank/DDBJ databases">
        <authorList>
            <consortium name="Caenorhabditis brenneri Sequencing and Analysis Consortium"/>
            <person name="Wilson R.K."/>
        </authorList>
    </citation>
    <scope>NUCLEOTIDE SEQUENCE [LARGE SCALE GENOMIC DNA]</scope>
    <source>
        <strain evidence="3">PB2801</strain>
    </source>
</reference>
<keyword evidence="3" id="KW-1185">Reference proteome</keyword>
<dbReference type="GO" id="GO:0008081">
    <property type="term" value="F:phosphoric diester hydrolase activity"/>
    <property type="evidence" value="ECO:0007669"/>
    <property type="project" value="InterPro"/>
</dbReference>
<name>G0MHI9_CAEBE</name>
<dbReference type="Proteomes" id="UP000008068">
    <property type="component" value="Unassembled WGS sequence"/>
</dbReference>
<dbReference type="InParanoid" id="G0MHI9"/>
<dbReference type="STRING" id="135651.G0MHI9"/>
<dbReference type="eggNOG" id="KOG4306">
    <property type="taxonomic scope" value="Eukaryota"/>
</dbReference>
<evidence type="ECO:0008006" key="4">
    <source>
        <dbReference type="Google" id="ProtNLM"/>
    </source>
</evidence>
<proteinExistence type="predicted"/>
<organism evidence="3">
    <name type="scientific">Caenorhabditis brenneri</name>
    <name type="common">Nematode worm</name>
    <dbReference type="NCBI Taxonomy" id="135651"/>
    <lineage>
        <taxon>Eukaryota</taxon>
        <taxon>Metazoa</taxon>
        <taxon>Ecdysozoa</taxon>
        <taxon>Nematoda</taxon>
        <taxon>Chromadorea</taxon>
        <taxon>Rhabditida</taxon>
        <taxon>Rhabditina</taxon>
        <taxon>Rhabditomorpha</taxon>
        <taxon>Rhabditoidea</taxon>
        <taxon>Rhabditidae</taxon>
        <taxon>Peloderinae</taxon>
        <taxon>Caenorhabditis</taxon>
    </lineage>
</organism>
<dbReference type="FunCoup" id="G0MHI9">
    <property type="interactions" value="1094"/>
</dbReference>
<dbReference type="InterPro" id="IPR051057">
    <property type="entry name" value="PI-PLC_domain"/>
</dbReference>
<evidence type="ECO:0000256" key="1">
    <source>
        <dbReference type="SAM" id="MobiDB-lite"/>
    </source>
</evidence>
<dbReference type="Gene3D" id="3.20.20.190">
    <property type="entry name" value="Phosphatidylinositol (PI) phosphodiesterase"/>
    <property type="match status" value="1"/>
</dbReference>
<dbReference type="EMBL" id="GL379794">
    <property type="protein sequence ID" value="EGT57932.1"/>
    <property type="molecule type" value="Genomic_DNA"/>
</dbReference>
<dbReference type="GO" id="GO:0006629">
    <property type="term" value="P:lipid metabolic process"/>
    <property type="evidence" value="ECO:0007669"/>
    <property type="project" value="InterPro"/>
</dbReference>
<sequence>MADWMARLPDSVKKKPICLLCIPGSHDTGANWFNLRLGFAHDQSFLRYIRHLKFSFVKRIVKRWGLTQSMSLDEQLMVGIRFLDLRLELALDTRYSSSIFIVHGLFATDGLKLISQIVKFLEAHKEEVLILNVSHIYRMSNEDFKRYFLDSLEIQAAHSGIKLCSTHENVLTMSLELLVSKNSRIIVIGPTDNDIVPVCFRSSVLQNKWPNKNSTAEIIRFVQAEIHAPVAPCLRVMQGVVTPKLSDIIRNLRSSLRLTYSLTMRSLLKIWVRQLNEEEIGNLNILISDQVDNEFCRLVYFLNVNDSPDHQLDQYFSNPHLDEPESPFPYAAVEKILYPDRPPTSVVQRTVPPRTENIKEIRETNVEEEPVAQIVEVVPVVEQALRTLGEDEPEIHIEEISGDFDVESSSSQPRIPHLRSVMVQQIEMVLETDTSSEGTSTLPRSPVPPPKPKRASQRIPLIMEVIPLPDDPPTYTPSVSICRSSGTPVRIAPPVTEEELRLAALGEYPPYGSFRSQRLREESVRQEAVIIEREELEEEESADESTPLVSHEVDSMVEDLVINSTIDAMDNLADRFKKSL</sequence>
<dbReference type="OrthoDB" id="194775at2759"/>
<gene>
    <name evidence="2" type="ORF">CAEBREN_20872</name>
</gene>
<accession>G0MHI9</accession>